<sequence>MGDRRGALQRRDLLGQRIVRCMQGRGTRVFDTVAVRTRCATAFMMRTFSAVTRIDSMRQNRF</sequence>
<accession>A0A2K8ME17</accession>
<proteinExistence type="predicted"/>
<keyword evidence="2" id="KW-1185">Reference proteome</keyword>
<protein>
    <submittedName>
        <fullName evidence="1">Uncharacterized protein</fullName>
    </submittedName>
</protein>
<name>A0A2K8ME17_9SPHN</name>
<evidence type="ECO:0000313" key="1">
    <source>
        <dbReference type="EMBL" id="ATY32140.1"/>
    </source>
</evidence>
<dbReference type="Proteomes" id="UP000229081">
    <property type="component" value="Chromosome"/>
</dbReference>
<dbReference type="KEGG" id="sphc:CVN68_09260"/>
<organism evidence="1 2">
    <name type="scientific">Sphingomonas psychrotolerans</name>
    <dbReference type="NCBI Taxonomy" id="1327635"/>
    <lineage>
        <taxon>Bacteria</taxon>
        <taxon>Pseudomonadati</taxon>
        <taxon>Pseudomonadota</taxon>
        <taxon>Alphaproteobacteria</taxon>
        <taxon>Sphingomonadales</taxon>
        <taxon>Sphingomonadaceae</taxon>
        <taxon>Sphingomonas</taxon>
    </lineage>
</organism>
<dbReference type="EMBL" id="CP024923">
    <property type="protein sequence ID" value="ATY32140.1"/>
    <property type="molecule type" value="Genomic_DNA"/>
</dbReference>
<reference evidence="1 2" key="1">
    <citation type="submission" date="2017-11" db="EMBL/GenBank/DDBJ databases">
        <title>Complete genome sequence of Sphingomonas sp. Strain Cra20, a psychrotolerant potential plant growth promoting rhizobacteria.</title>
        <authorList>
            <person name="Luo Y."/>
        </authorList>
    </citation>
    <scope>NUCLEOTIDE SEQUENCE [LARGE SCALE GENOMIC DNA]</scope>
    <source>
        <strain evidence="1 2">Cra20</strain>
    </source>
</reference>
<evidence type="ECO:0000313" key="2">
    <source>
        <dbReference type="Proteomes" id="UP000229081"/>
    </source>
</evidence>
<dbReference type="AlphaFoldDB" id="A0A2K8ME17"/>
<gene>
    <name evidence="1" type="ORF">CVN68_09260</name>
</gene>